<proteinExistence type="predicted"/>
<accession>A0ABV2Q3H2</accession>
<dbReference type="PANTHER" id="PTHR22602:SF0">
    <property type="entry name" value="TRANSFERASE CAF17, MITOCHONDRIAL-RELATED"/>
    <property type="match status" value="1"/>
</dbReference>
<dbReference type="Pfam" id="PF01571">
    <property type="entry name" value="GCV_T"/>
    <property type="match status" value="1"/>
</dbReference>
<keyword evidence="3" id="KW-1185">Reference proteome</keyword>
<dbReference type="SUPFAM" id="SSF103025">
    <property type="entry name" value="Folate-binding domain"/>
    <property type="match status" value="1"/>
</dbReference>
<comment type="caution">
    <text evidence="2">The sequence shown here is derived from an EMBL/GenBank/DDBJ whole genome shotgun (WGS) entry which is preliminary data.</text>
</comment>
<reference evidence="2 3" key="1">
    <citation type="submission" date="2024-06" db="EMBL/GenBank/DDBJ databases">
        <title>Sorghum-associated microbial communities from plants grown in Nebraska, USA.</title>
        <authorList>
            <person name="Schachtman D."/>
        </authorList>
    </citation>
    <scope>NUCLEOTIDE SEQUENCE [LARGE SCALE GENOMIC DNA]</scope>
    <source>
        <strain evidence="2 3">2709</strain>
    </source>
</reference>
<feature type="domain" description="GCVT N-terminal" evidence="1">
    <location>
        <begin position="22"/>
        <end position="133"/>
    </location>
</feature>
<dbReference type="Proteomes" id="UP001549320">
    <property type="component" value="Unassembled WGS sequence"/>
</dbReference>
<dbReference type="InterPro" id="IPR006222">
    <property type="entry name" value="GCVT_N"/>
</dbReference>
<name>A0ABV2Q3H2_9BURK</name>
<dbReference type="NCBIfam" id="TIGR03317">
    <property type="entry name" value="ygfZ_signature"/>
    <property type="match status" value="1"/>
</dbReference>
<dbReference type="InterPro" id="IPR045179">
    <property type="entry name" value="YgfZ/GcvT"/>
</dbReference>
<evidence type="ECO:0000313" key="3">
    <source>
        <dbReference type="Proteomes" id="UP001549320"/>
    </source>
</evidence>
<protein>
    <submittedName>
        <fullName evidence="2">Folate-binding protein YgfZ</fullName>
    </submittedName>
</protein>
<dbReference type="InterPro" id="IPR017703">
    <property type="entry name" value="YgfZ/GCV_T_CS"/>
</dbReference>
<dbReference type="PANTHER" id="PTHR22602">
    <property type="entry name" value="TRANSFERASE CAF17, MITOCHONDRIAL-RELATED"/>
    <property type="match status" value="1"/>
</dbReference>
<dbReference type="EMBL" id="JBEPSH010000001">
    <property type="protein sequence ID" value="MET4575552.1"/>
    <property type="molecule type" value="Genomic_DNA"/>
</dbReference>
<dbReference type="Gene3D" id="2.40.30.160">
    <property type="match status" value="1"/>
</dbReference>
<gene>
    <name evidence="2" type="ORF">ABIE13_000649</name>
</gene>
<sequence>MIIQCMNSPDVTLPTSVTAEGGAARLTHLGVIRVLGEDAAKYLQGQLTQDMVLTKPGETRLAAFCNPKGRMLASFIALKVTQEEIFLICSRDILAATLKRLSMFVLRSKAKLTDATEQFDLFGLIGQAAQSQVAATGQYLCPLAPADNLARAILVCPTDIAGPSDELGELDIGSWHWADVRSGVALVTQPVVEAFVPQMLNYESIGGVNFKKGCYPGQEVVARSQFRGAIKRRAFVAHVNGAAQAGQEIFTSADAEQPCGLVALAAPAPGGGTEVIASLQLGALDGADALTVAGPGGPTLTGWHLPYPLLDDI</sequence>
<dbReference type="Gene3D" id="3.30.70.1630">
    <property type="match status" value="1"/>
</dbReference>
<dbReference type="Gene3D" id="3.30.70.1400">
    <property type="entry name" value="Aminomethyltransferase beta-barrel domains"/>
    <property type="match status" value="1"/>
</dbReference>
<evidence type="ECO:0000259" key="1">
    <source>
        <dbReference type="Pfam" id="PF01571"/>
    </source>
</evidence>
<organism evidence="2 3">
    <name type="scientific">Ottowia thiooxydans</name>
    <dbReference type="NCBI Taxonomy" id="219182"/>
    <lineage>
        <taxon>Bacteria</taxon>
        <taxon>Pseudomonadati</taxon>
        <taxon>Pseudomonadota</taxon>
        <taxon>Betaproteobacteria</taxon>
        <taxon>Burkholderiales</taxon>
        <taxon>Comamonadaceae</taxon>
        <taxon>Ottowia</taxon>
    </lineage>
</organism>
<evidence type="ECO:0000313" key="2">
    <source>
        <dbReference type="EMBL" id="MET4575552.1"/>
    </source>
</evidence>